<evidence type="ECO:0000313" key="1">
    <source>
        <dbReference type="EMBL" id="EGG20626.1"/>
    </source>
</evidence>
<name>F4PS28_CACFS</name>
<organism evidence="1 2">
    <name type="scientific">Cavenderia fasciculata</name>
    <name type="common">Slime mold</name>
    <name type="synonym">Dictyostelium fasciculatum</name>
    <dbReference type="NCBI Taxonomy" id="261658"/>
    <lineage>
        <taxon>Eukaryota</taxon>
        <taxon>Amoebozoa</taxon>
        <taxon>Evosea</taxon>
        <taxon>Eumycetozoa</taxon>
        <taxon>Dictyostelia</taxon>
        <taxon>Acytosteliales</taxon>
        <taxon>Cavenderiaceae</taxon>
        <taxon>Cavenderia</taxon>
    </lineage>
</organism>
<proteinExistence type="predicted"/>
<evidence type="ECO:0000313" key="2">
    <source>
        <dbReference type="Proteomes" id="UP000007797"/>
    </source>
</evidence>
<dbReference type="AlphaFoldDB" id="F4PS28"/>
<dbReference type="RefSeq" id="XP_004358476.1">
    <property type="nucleotide sequence ID" value="XM_004358419.1"/>
</dbReference>
<dbReference type="KEGG" id="dfa:DFA_00487"/>
<dbReference type="Proteomes" id="UP000007797">
    <property type="component" value="Unassembled WGS sequence"/>
</dbReference>
<sequence length="202" mass="23490">MEQPSDDFIEVVVMLAREDQQKQKKNNKVDDNNVNYKSTKQQLFKEYSLDRSKVVSWLLYLMVKGTYPTIKDKEVQLLDILLIKDDLIRSLSQPLLDILKVETIELLNTTLTDSFKCHLFGILESLSNYLIPIGCWNELKGSLELILERGEEEEESPLKANVKRLLVLLSQFDFELDKQEMLEDLINSNDFVDSLTDEQQKS</sequence>
<dbReference type="GeneID" id="14873398"/>
<protein>
    <submittedName>
        <fullName evidence="1">Uncharacterized protein</fullName>
    </submittedName>
</protein>
<gene>
    <name evidence="1" type="ORF">DFA_00487</name>
</gene>
<accession>F4PS28</accession>
<keyword evidence="2" id="KW-1185">Reference proteome</keyword>
<reference evidence="2" key="1">
    <citation type="journal article" date="2011" name="Genome Res.">
        <title>Phylogeny-wide analysis of social amoeba genomes highlights ancient origins for complex intercellular communication.</title>
        <authorList>
            <person name="Heidel A.J."/>
            <person name="Lawal H.M."/>
            <person name="Felder M."/>
            <person name="Schilde C."/>
            <person name="Helps N.R."/>
            <person name="Tunggal B."/>
            <person name="Rivero F."/>
            <person name="John U."/>
            <person name="Schleicher M."/>
            <person name="Eichinger L."/>
            <person name="Platzer M."/>
            <person name="Noegel A.A."/>
            <person name="Schaap P."/>
            <person name="Gloeckner G."/>
        </authorList>
    </citation>
    <scope>NUCLEOTIDE SEQUENCE [LARGE SCALE GENOMIC DNA]</scope>
    <source>
        <strain evidence="2">SH3</strain>
    </source>
</reference>
<dbReference type="EMBL" id="GL883010">
    <property type="protein sequence ID" value="EGG20626.1"/>
    <property type="molecule type" value="Genomic_DNA"/>
</dbReference>